<evidence type="ECO:0000256" key="1">
    <source>
        <dbReference type="SAM" id="MobiDB-lite"/>
    </source>
</evidence>
<dbReference type="OrthoDB" id="4775389at2"/>
<organism evidence="3 4">
    <name type="scientific">Geodermatophilus normandii</name>
    <dbReference type="NCBI Taxonomy" id="1137989"/>
    <lineage>
        <taxon>Bacteria</taxon>
        <taxon>Bacillati</taxon>
        <taxon>Actinomycetota</taxon>
        <taxon>Actinomycetes</taxon>
        <taxon>Geodermatophilales</taxon>
        <taxon>Geodermatophilaceae</taxon>
        <taxon>Geodermatophilus</taxon>
    </lineage>
</organism>
<name>A0A317QCF2_9ACTN</name>
<evidence type="ECO:0000313" key="3">
    <source>
        <dbReference type="EMBL" id="PWW21338.1"/>
    </source>
</evidence>
<dbReference type="Proteomes" id="UP000246661">
    <property type="component" value="Unassembled WGS sequence"/>
</dbReference>
<protein>
    <submittedName>
        <fullName evidence="3">Uncharacterized protein</fullName>
    </submittedName>
</protein>
<dbReference type="RefSeq" id="WP_110004235.1">
    <property type="nucleotide sequence ID" value="NZ_QGTX01000001.1"/>
</dbReference>
<feature type="region of interest" description="Disordered" evidence="1">
    <location>
        <begin position="57"/>
        <end position="118"/>
    </location>
</feature>
<reference evidence="4" key="1">
    <citation type="submission" date="2018-05" db="EMBL/GenBank/DDBJ databases">
        <authorList>
            <person name="Klenk H.-P."/>
            <person name="Huntemann M."/>
            <person name="Clum A."/>
            <person name="Pillay M."/>
            <person name="Palaniappan K."/>
            <person name="Varghese N."/>
            <person name="Mikhailova N."/>
            <person name="Stamatis D."/>
            <person name="Reddy T."/>
            <person name="Daum C."/>
            <person name="Shapiro N."/>
            <person name="Ivanova N."/>
            <person name="Kyrpides N."/>
            <person name="Woyke T."/>
        </authorList>
    </citation>
    <scope>NUCLEOTIDE SEQUENCE [LARGE SCALE GENOMIC DNA]</scope>
    <source>
        <strain evidence="4">DSM 45417</strain>
    </source>
</reference>
<evidence type="ECO:0000256" key="2">
    <source>
        <dbReference type="SAM" id="Phobius"/>
    </source>
</evidence>
<dbReference type="AlphaFoldDB" id="A0A317QCF2"/>
<feature type="transmembrane region" description="Helical" evidence="2">
    <location>
        <begin position="32"/>
        <end position="50"/>
    </location>
</feature>
<comment type="caution">
    <text evidence="3">The sequence shown here is derived from an EMBL/GenBank/DDBJ whole genome shotgun (WGS) entry which is preliminary data.</text>
</comment>
<accession>A0A317QCF2</accession>
<keyword evidence="2" id="KW-0812">Transmembrane</keyword>
<feature type="compositionally biased region" description="Basic and acidic residues" evidence="1">
    <location>
        <begin position="80"/>
        <end position="95"/>
    </location>
</feature>
<keyword evidence="2" id="KW-1133">Transmembrane helix</keyword>
<feature type="compositionally biased region" description="Basic and acidic residues" evidence="1">
    <location>
        <begin position="101"/>
        <end position="118"/>
    </location>
</feature>
<proteinExistence type="predicted"/>
<evidence type="ECO:0000313" key="4">
    <source>
        <dbReference type="Proteomes" id="UP000246661"/>
    </source>
</evidence>
<keyword evidence="4" id="KW-1185">Reference proteome</keyword>
<sequence>MSAGSIQGVLAGSVLAVEEQLPEDVGKSGPLGLFLLLLLLVAVALLVRSMNRHLRGLPRSFDEDAGPRVVVPDTPAELVEEQRRPGQDLLDDLRRAPRAIEGPRPERRDDDRSDPPAR</sequence>
<dbReference type="EMBL" id="QGTX01000001">
    <property type="protein sequence ID" value="PWW21338.1"/>
    <property type="molecule type" value="Genomic_DNA"/>
</dbReference>
<gene>
    <name evidence="3" type="ORF">JD79_00466</name>
</gene>
<keyword evidence="2" id="KW-0472">Membrane</keyword>